<evidence type="ECO:0000313" key="4">
    <source>
        <dbReference type="Proteomes" id="UP000321571"/>
    </source>
</evidence>
<dbReference type="PANTHER" id="PTHR33164:SF43">
    <property type="entry name" value="HTH-TYPE TRANSCRIPTIONAL REPRESSOR YETL"/>
    <property type="match status" value="1"/>
</dbReference>
<feature type="region of interest" description="Disordered" evidence="1">
    <location>
        <begin position="1"/>
        <end position="58"/>
    </location>
</feature>
<accession>A0A5C8NKH0</accession>
<name>A0A5C8NKH0_9ACTN</name>
<dbReference type="Proteomes" id="UP000321571">
    <property type="component" value="Unassembled WGS sequence"/>
</dbReference>
<dbReference type="GO" id="GO:0003700">
    <property type="term" value="F:DNA-binding transcription factor activity"/>
    <property type="evidence" value="ECO:0007669"/>
    <property type="project" value="InterPro"/>
</dbReference>
<dbReference type="GO" id="GO:0006950">
    <property type="term" value="P:response to stress"/>
    <property type="evidence" value="ECO:0007669"/>
    <property type="project" value="TreeGrafter"/>
</dbReference>
<dbReference type="InterPro" id="IPR000835">
    <property type="entry name" value="HTH_MarR-typ"/>
</dbReference>
<dbReference type="PANTHER" id="PTHR33164">
    <property type="entry name" value="TRANSCRIPTIONAL REGULATOR, MARR FAMILY"/>
    <property type="match status" value="1"/>
</dbReference>
<dbReference type="SUPFAM" id="SSF46785">
    <property type="entry name" value="Winged helix' DNA-binding domain"/>
    <property type="match status" value="1"/>
</dbReference>
<dbReference type="OrthoDB" id="122135at2"/>
<feature type="domain" description="HTH marR-type" evidence="2">
    <location>
        <begin position="77"/>
        <end position="216"/>
    </location>
</feature>
<dbReference type="PROSITE" id="PS50995">
    <property type="entry name" value="HTH_MARR_2"/>
    <property type="match status" value="1"/>
</dbReference>
<protein>
    <submittedName>
        <fullName evidence="3">MarR family transcriptional regulator</fullName>
    </submittedName>
</protein>
<dbReference type="SMART" id="SM00347">
    <property type="entry name" value="HTH_MARR"/>
    <property type="match status" value="1"/>
</dbReference>
<organism evidence="3 4">
    <name type="scientific">Aeromicrobium terrae</name>
    <dbReference type="NCBI Taxonomy" id="2498846"/>
    <lineage>
        <taxon>Bacteria</taxon>
        <taxon>Bacillati</taxon>
        <taxon>Actinomycetota</taxon>
        <taxon>Actinomycetes</taxon>
        <taxon>Propionibacteriales</taxon>
        <taxon>Nocardioidaceae</taxon>
        <taxon>Aeromicrobium</taxon>
    </lineage>
</organism>
<evidence type="ECO:0000259" key="2">
    <source>
        <dbReference type="PROSITE" id="PS50995"/>
    </source>
</evidence>
<evidence type="ECO:0000256" key="1">
    <source>
        <dbReference type="SAM" id="MobiDB-lite"/>
    </source>
</evidence>
<dbReference type="RefSeq" id="WP_147685504.1">
    <property type="nucleotide sequence ID" value="NZ_VDUX01000003.1"/>
</dbReference>
<dbReference type="EMBL" id="VDUX01000003">
    <property type="protein sequence ID" value="TXL61321.1"/>
    <property type="molecule type" value="Genomic_DNA"/>
</dbReference>
<dbReference type="InterPro" id="IPR036388">
    <property type="entry name" value="WH-like_DNA-bd_sf"/>
</dbReference>
<dbReference type="InterPro" id="IPR036390">
    <property type="entry name" value="WH_DNA-bd_sf"/>
</dbReference>
<dbReference type="Gene3D" id="1.10.10.10">
    <property type="entry name" value="Winged helix-like DNA-binding domain superfamily/Winged helix DNA-binding domain"/>
    <property type="match status" value="1"/>
</dbReference>
<gene>
    <name evidence="3" type="ORF">FHP06_07780</name>
</gene>
<evidence type="ECO:0000313" key="3">
    <source>
        <dbReference type="EMBL" id="TXL61321.1"/>
    </source>
</evidence>
<dbReference type="AlphaFoldDB" id="A0A5C8NKH0"/>
<dbReference type="InterPro" id="IPR039422">
    <property type="entry name" value="MarR/SlyA-like"/>
</dbReference>
<sequence length="240" mass="26238">MAERDPNTERGAPNSLETGVSPAERRKMSTAHTVRRARRVGRPVGTLSRHQGEDVGPGVSATIAALHGGAGRTRDEQDAYFEGVARARYIIRRTFRIFDEVARQADLEPLQHQALIQIVGGGVTEGPLAVSRIADRLDVTSAFASRLVQELEHKGLVQRRASEKDRRVILVDATDEGRGVLLRVSEGLRRHVGYFHSQLTEEDRAAALTVMAFYVGVPLVESDVDAVISLVRSAVDADRG</sequence>
<reference evidence="3 4" key="1">
    <citation type="submission" date="2019-06" db="EMBL/GenBank/DDBJ databases">
        <title>Aeromicrobium sp. nov., isolated from a maize field.</title>
        <authorList>
            <person name="Lin S.-Y."/>
            <person name="Tsai C.-F."/>
            <person name="Young C.-C."/>
        </authorList>
    </citation>
    <scope>NUCLEOTIDE SEQUENCE [LARGE SCALE GENOMIC DNA]</scope>
    <source>
        <strain evidence="3 4">CC-CFT486</strain>
    </source>
</reference>
<keyword evidence="4" id="KW-1185">Reference proteome</keyword>
<proteinExistence type="predicted"/>
<dbReference type="Pfam" id="PF12802">
    <property type="entry name" value="MarR_2"/>
    <property type="match status" value="1"/>
</dbReference>
<comment type="caution">
    <text evidence="3">The sequence shown here is derived from an EMBL/GenBank/DDBJ whole genome shotgun (WGS) entry which is preliminary data.</text>
</comment>